<keyword evidence="4 5" id="KW-0539">Nucleus</keyword>
<dbReference type="GO" id="GO:0003682">
    <property type="term" value="F:chromatin binding"/>
    <property type="evidence" value="ECO:0007669"/>
    <property type="project" value="UniProtKB-ARBA"/>
</dbReference>
<evidence type="ECO:0000256" key="3">
    <source>
        <dbReference type="ARBA" id="ARBA00023125"/>
    </source>
</evidence>
<dbReference type="PROSITE" id="PS50118">
    <property type="entry name" value="HMG_BOX_2"/>
    <property type="match status" value="1"/>
</dbReference>
<dbReference type="GO" id="GO:0005634">
    <property type="term" value="C:nucleus"/>
    <property type="evidence" value="ECO:0007669"/>
    <property type="project" value="UniProtKB-SubCell"/>
</dbReference>
<dbReference type="PANTHER" id="PTHR46261:SF14">
    <property type="entry name" value="HIGH MOBILITY GROUP B PROTEIN 1-LIKE ISOFORM X1"/>
    <property type="match status" value="1"/>
</dbReference>
<dbReference type="GO" id="GO:0006325">
    <property type="term" value="P:chromatin organization"/>
    <property type="evidence" value="ECO:0007669"/>
    <property type="project" value="UniProtKB-ARBA"/>
</dbReference>
<dbReference type="GO" id="GO:0030527">
    <property type="term" value="F:structural constituent of chromatin"/>
    <property type="evidence" value="ECO:0007669"/>
    <property type="project" value="UniProtKB-ARBA"/>
</dbReference>
<dbReference type="AlphaFoldDB" id="A0A8X8CRP5"/>
<comment type="subcellular location">
    <subcellularLocation>
        <location evidence="1">Nucleus</location>
    </subcellularLocation>
</comment>
<comment type="similarity">
    <text evidence="2">Belongs to the HMGB family.</text>
</comment>
<feature type="region of interest" description="Disordered" evidence="6">
    <location>
        <begin position="1"/>
        <end position="61"/>
    </location>
</feature>
<dbReference type="Pfam" id="PF00505">
    <property type="entry name" value="HMG_box"/>
    <property type="match status" value="1"/>
</dbReference>
<evidence type="ECO:0000259" key="7">
    <source>
        <dbReference type="PROSITE" id="PS50118"/>
    </source>
</evidence>
<dbReference type="PANTHER" id="PTHR46261">
    <property type="entry name" value="HIGH MOBILITY GROUP B PROTEIN 4-RELATED"/>
    <property type="match status" value="1"/>
</dbReference>
<comment type="caution">
    <text evidence="8">The sequence shown here is derived from an EMBL/GenBank/DDBJ whole genome shotgun (WGS) entry which is preliminary data.</text>
</comment>
<feature type="compositionally biased region" description="Basic and acidic residues" evidence="6">
    <location>
        <begin position="37"/>
        <end position="55"/>
    </location>
</feature>
<accession>A0A8X8CRP5</accession>
<dbReference type="GO" id="GO:0003677">
    <property type="term" value="F:DNA binding"/>
    <property type="evidence" value="ECO:0007669"/>
    <property type="project" value="UniProtKB-UniRule"/>
</dbReference>
<dbReference type="GO" id="GO:0000785">
    <property type="term" value="C:chromatin"/>
    <property type="evidence" value="ECO:0007669"/>
    <property type="project" value="UniProtKB-ARBA"/>
</dbReference>
<organism evidence="8 9">
    <name type="scientific">Populus tomentosa</name>
    <name type="common">Chinese white poplar</name>
    <dbReference type="NCBI Taxonomy" id="118781"/>
    <lineage>
        <taxon>Eukaryota</taxon>
        <taxon>Viridiplantae</taxon>
        <taxon>Streptophyta</taxon>
        <taxon>Embryophyta</taxon>
        <taxon>Tracheophyta</taxon>
        <taxon>Spermatophyta</taxon>
        <taxon>Magnoliopsida</taxon>
        <taxon>eudicotyledons</taxon>
        <taxon>Gunneridae</taxon>
        <taxon>Pentapetalae</taxon>
        <taxon>rosids</taxon>
        <taxon>fabids</taxon>
        <taxon>Malpighiales</taxon>
        <taxon>Salicaceae</taxon>
        <taxon>Saliceae</taxon>
        <taxon>Populus</taxon>
    </lineage>
</organism>
<feature type="region of interest" description="Disordered" evidence="6">
    <location>
        <begin position="189"/>
        <end position="225"/>
    </location>
</feature>
<dbReference type="EMBL" id="JAAWWB010000016">
    <property type="protein sequence ID" value="KAG6763762.1"/>
    <property type="molecule type" value="Genomic_DNA"/>
</dbReference>
<protein>
    <recommendedName>
        <fullName evidence="7">HMG box domain-containing protein</fullName>
    </recommendedName>
</protein>
<dbReference type="InterPro" id="IPR031061">
    <property type="entry name" value="HMGB_plant"/>
</dbReference>
<dbReference type="Proteomes" id="UP000886885">
    <property type="component" value="Chromosome 8D"/>
</dbReference>
<evidence type="ECO:0000313" key="9">
    <source>
        <dbReference type="Proteomes" id="UP000886885"/>
    </source>
</evidence>
<reference evidence="8" key="1">
    <citation type="journal article" date="2020" name="bioRxiv">
        <title>Hybrid origin of Populus tomentosa Carr. identified through genome sequencing and phylogenomic analysis.</title>
        <authorList>
            <person name="An X."/>
            <person name="Gao K."/>
            <person name="Chen Z."/>
            <person name="Li J."/>
            <person name="Yang X."/>
            <person name="Yang X."/>
            <person name="Zhou J."/>
            <person name="Guo T."/>
            <person name="Zhao T."/>
            <person name="Huang S."/>
            <person name="Miao D."/>
            <person name="Khan W.U."/>
            <person name="Rao P."/>
            <person name="Ye M."/>
            <person name="Lei B."/>
            <person name="Liao W."/>
            <person name="Wang J."/>
            <person name="Ji L."/>
            <person name="Li Y."/>
            <person name="Guo B."/>
            <person name="Mustafa N.S."/>
            <person name="Li S."/>
            <person name="Yun Q."/>
            <person name="Keller S.R."/>
            <person name="Mao J."/>
            <person name="Zhang R."/>
            <person name="Strauss S.H."/>
        </authorList>
    </citation>
    <scope>NUCLEOTIDE SEQUENCE</scope>
    <source>
        <strain evidence="8">GM15</strain>
        <tissue evidence="8">Leaf</tissue>
    </source>
</reference>
<evidence type="ECO:0000256" key="5">
    <source>
        <dbReference type="PROSITE-ProRule" id="PRU00267"/>
    </source>
</evidence>
<feature type="compositionally biased region" description="Acidic residues" evidence="6">
    <location>
        <begin position="215"/>
        <end position="224"/>
    </location>
</feature>
<dbReference type="CDD" id="cd22005">
    <property type="entry name" value="HMG-box_AtHMGB1-like"/>
    <property type="match status" value="1"/>
</dbReference>
<sequence length="336" mass="36998">MKIAKGKGAARTEKKDVSLPVEDRKIGKRKAALKATESSKKRATKEKITKKDPNKPKRPPSSFFVFLEEFRKIYKQEHPNMKAVSAVGKAGGEKWKSMSAANTLTRTTVRILFVKVLQKPGTVAPTGPGRAPRTCSMTLELCLVNHTNAGVVQTAGALDVGTSREKAPYEAKAAKKKSDYGKLMTAYSKKQETDDGGADEEDDHKHSQRSKSEVDGQDDSDESVGNDAVSVHVRVVCLTQSGLETRKSSSPFVSFSIIDIKSNRSCAKKWDKMLVIALSLKGIISRASVVATTRRMFTHLCNCDFGLKKIPNFSNRIMEDDFHFDFGLQEKPSGQI</sequence>
<keyword evidence="9" id="KW-1185">Reference proteome</keyword>
<feature type="DNA-binding region" description="HMG box" evidence="5">
    <location>
        <begin position="56"/>
        <end position="106"/>
    </location>
</feature>
<dbReference type="SMART" id="SM00398">
    <property type="entry name" value="HMG"/>
    <property type="match status" value="1"/>
</dbReference>
<feature type="domain" description="HMG box" evidence="7">
    <location>
        <begin position="56"/>
        <end position="106"/>
    </location>
</feature>
<keyword evidence="3 5" id="KW-0238">DNA-binding</keyword>
<dbReference type="OrthoDB" id="849642at2759"/>
<proteinExistence type="inferred from homology"/>
<evidence type="ECO:0000256" key="2">
    <source>
        <dbReference type="ARBA" id="ARBA00008774"/>
    </source>
</evidence>
<evidence type="ECO:0000313" key="8">
    <source>
        <dbReference type="EMBL" id="KAG6763762.1"/>
    </source>
</evidence>
<dbReference type="InterPro" id="IPR009071">
    <property type="entry name" value="HMG_box_dom"/>
</dbReference>
<evidence type="ECO:0000256" key="6">
    <source>
        <dbReference type="SAM" id="MobiDB-lite"/>
    </source>
</evidence>
<gene>
    <name evidence="8" type="ORF">POTOM_031201</name>
</gene>
<evidence type="ECO:0000256" key="1">
    <source>
        <dbReference type="ARBA" id="ARBA00004123"/>
    </source>
</evidence>
<evidence type="ECO:0000256" key="4">
    <source>
        <dbReference type="ARBA" id="ARBA00023242"/>
    </source>
</evidence>
<name>A0A8X8CRP5_POPTO</name>
<feature type="compositionally biased region" description="Basic and acidic residues" evidence="6">
    <location>
        <begin position="10"/>
        <end position="25"/>
    </location>
</feature>